<dbReference type="AlphaFoldDB" id="A0A0V0Q9K3"/>
<protein>
    <submittedName>
        <fullName evidence="2">Uncharacterized protein</fullName>
    </submittedName>
</protein>
<feature type="compositionally biased region" description="Low complexity" evidence="1">
    <location>
        <begin position="11"/>
        <end position="23"/>
    </location>
</feature>
<feature type="region of interest" description="Disordered" evidence="1">
    <location>
        <begin position="1"/>
        <end position="126"/>
    </location>
</feature>
<feature type="compositionally biased region" description="Basic and acidic residues" evidence="1">
    <location>
        <begin position="224"/>
        <end position="242"/>
    </location>
</feature>
<proteinExistence type="predicted"/>
<dbReference type="EMBL" id="LDAU01000227">
    <property type="protein sequence ID" value="KRW98853.1"/>
    <property type="molecule type" value="Genomic_DNA"/>
</dbReference>
<dbReference type="InParanoid" id="A0A0V0Q9K3"/>
<feature type="compositionally biased region" description="Basic and acidic residues" evidence="1">
    <location>
        <begin position="77"/>
        <end position="89"/>
    </location>
</feature>
<accession>A0A0V0Q9K3</accession>
<name>A0A0V0Q9K3_PSEPJ</name>
<evidence type="ECO:0000256" key="1">
    <source>
        <dbReference type="SAM" id="MobiDB-lite"/>
    </source>
</evidence>
<keyword evidence="3" id="KW-1185">Reference proteome</keyword>
<organism evidence="2 3">
    <name type="scientific">Pseudocohnilembus persalinus</name>
    <name type="common">Ciliate</name>
    <dbReference type="NCBI Taxonomy" id="266149"/>
    <lineage>
        <taxon>Eukaryota</taxon>
        <taxon>Sar</taxon>
        <taxon>Alveolata</taxon>
        <taxon>Ciliophora</taxon>
        <taxon>Intramacronucleata</taxon>
        <taxon>Oligohymenophorea</taxon>
        <taxon>Scuticociliatia</taxon>
        <taxon>Philasterida</taxon>
        <taxon>Pseudocohnilembidae</taxon>
        <taxon>Pseudocohnilembus</taxon>
    </lineage>
</organism>
<feature type="compositionally biased region" description="Polar residues" evidence="1">
    <location>
        <begin position="47"/>
        <end position="76"/>
    </location>
</feature>
<feature type="compositionally biased region" description="Low complexity" evidence="1">
    <location>
        <begin position="30"/>
        <end position="46"/>
    </location>
</feature>
<feature type="region of interest" description="Disordered" evidence="1">
    <location>
        <begin position="223"/>
        <end position="242"/>
    </location>
</feature>
<reference evidence="2 3" key="1">
    <citation type="journal article" date="2015" name="Sci. Rep.">
        <title>Genome of the facultative scuticociliatosis pathogen Pseudocohnilembus persalinus provides insight into its virulence through horizontal gene transfer.</title>
        <authorList>
            <person name="Xiong J."/>
            <person name="Wang G."/>
            <person name="Cheng J."/>
            <person name="Tian M."/>
            <person name="Pan X."/>
            <person name="Warren A."/>
            <person name="Jiang C."/>
            <person name="Yuan D."/>
            <person name="Miao W."/>
        </authorList>
    </citation>
    <scope>NUCLEOTIDE SEQUENCE [LARGE SCALE GENOMIC DNA]</scope>
    <source>
        <strain evidence="2">36N120E</strain>
    </source>
</reference>
<gene>
    <name evidence="2" type="ORF">PPERSA_04786</name>
</gene>
<comment type="caution">
    <text evidence="2">The sequence shown here is derived from an EMBL/GenBank/DDBJ whole genome shotgun (WGS) entry which is preliminary data.</text>
</comment>
<feature type="compositionally biased region" description="Acidic residues" evidence="1">
    <location>
        <begin position="1"/>
        <end position="10"/>
    </location>
</feature>
<feature type="compositionally biased region" description="Low complexity" evidence="1">
    <location>
        <begin position="91"/>
        <end position="106"/>
    </location>
</feature>
<sequence>MSEEEEEEINIEIISESGENIVNSDEENDNQQQNNNENNKNNINEQMKSVNNTDLNKDNSSQMSQDKQQIQSIPDNQEQKIDEKQKQQEVIESNQKSSSQSQISENKSQEKLNAHQNDGQDEQNKSISFSEENYSEDDIDYSEKLFPITKVINGKQVVSGLVTFQERTPSQFYQNELIQSYLEAIQPLHLNPPKVYLMDFNLQNQNDNVEKTEQNLQNQNIVKNQEKQEDNNNKDNQHINKKRTFSDFEKLNQIYSFDYMQNSKAYYNLEKQYSKEEQNMLQKSLFYNQFGIWVEEQVLEFRELFQQWLINFQELIIEEYQEKGQAIVKLFFTYMRLMISSKNQKSIIEKHILKGFKNHLNLEDYNQFIKNNGIHLKPPRYNEKKLDCPKIQPGYQQPQLQLSKIKVKEQYKIDFKKLDTQFIFEPQQ</sequence>
<evidence type="ECO:0000313" key="3">
    <source>
        <dbReference type="Proteomes" id="UP000054937"/>
    </source>
</evidence>
<evidence type="ECO:0000313" key="2">
    <source>
        <dbReference type="EMBL" id="KRW98853.1"/>
    </source>
</evidence>
<dbReference type="Proteomes" id="UP000054937">
    <property type="component" value="Unassembled WGS sequence"/>
</dbReference>